<proteinExistence type="predicted"/>
<keyword evidence="3" id="KW-1185">Reference proteome</keyword>
<feature type="region of interest" description="Disordered" evidence="1">
    <location>
        <begin position="1"/>
        <end position="23"/>
    </location>
</feature>
<dbReference type="EMBL" id="QAOH01000007">
    <property type="protein sequence ID" value="PTQ71889.1"/>
    <property type="molecule type" value="Genomic_DNA"/>
</dbReference>
<feature type="region of interest" description="Disordered" evidence="1">
    <location>
        <begin position="105"/>
        <end position="124"/>
    </location>
</feature>
<accession>A0A2T5HK35</accession>
<protein>
    <submittedName>
        <fullName evidence="2">Uncharacterized protein</fullName>
    </submittedName>
</protein>
<dbReference type="InterPro" id="IPR058956">
    <property type="entry name" value="MamC"/>
</dbReference>
<comment type="caution">
    <text evidence="2">The sequence shown here is derived from an EMBL/GenBank/DDBJ whole genome shotgun (WGS) entry which is preliminary data.</text>
</comment>
<dbReference type="RefSeq" id="WP_107816576.1">
    <property type="nucleotide sequence ID" value="NZ_QAOH01000007.1"/>
</dbReference>
<evidence type="ECO:0000313" key="3">
    <source>
        <dbReference type="Proteomes" id="UP000244077"/>
    </source>
</evidence>
<dbReference type="Proteomes" id="UP000244077">
    <property type="component" value="Unassembled WGS sequence"/>
</dbReference>
<organism evidence="2 3">
    <name type="scientific">Celeribacter persicus</name>
    <dbReference type="NCBI Taxonomy" id="1651082"/>
    <lineage>
        <taxon>Bacteria</taxon>
        <taxon>Pseudomonadati</taxon>
        <taxon>Pseudomonadota</taxon>
        <taxon>Alphaproteobacteria</taxon>
        <taxon>Rhodobacterales</taxon>
        <taxon>Roseobacteraceae</taxon>
        <taxon>Celeribacter</taxon>
    </lineage>
</organism>
<reference evidence="2 3" key="1">
    <citation type="submission" date="2018-04" db="EMBL/GenBank/DDBJ databases">
        <title>Genomic Encyclopedia of Archaeal and Bacterial Type Strains, Phase II (KMG-II): from individual species to whole genera.</title>
        <authorList>
            <person name="Goeker M."/>
        </authorList>
    </citation>
    <scope>NUCLEOTIDE SEQUENCE [LARGE SCALE GENOMIC DNA]</scope>
    <source>
        <strain evidence="2 3">DSM 100434</strain>
    </source>
</reference>
<dbReference type="Pfam" id="PF26373">
    <property type="entry name" value="MamC"/>
    <property type="match status" value="1"/>
</dbReference>
<evidence type="ECO:0000256" key="1">
    <source>
        <dbReference type="SAM" id="MobiDB-lite"/>
    </source>
</evidence>
<sequence length="124" mass="12328">MSTSSKLNLTQATQPGTLPDASQIMRSGVNGAAITGAWTAINETIRVRNGEITTEEAVKATANSAAIGAGAGAVASVASHIARSIPLSSLALIALGAGVLYLSKQSKKTTPPAAPEAETEAAKG</sequence>
<gene>
    <name evidence="2" type="ORF">C8N42_10768</name>
</gene>
<name>A0A2T5HK35_9RHOB</name>
<dbReference type="AlphaFoldDB" id="A0A2T5HK35"/>
<feature type="compositionally biased region" description="Polar residues" evidence="1">
    <location>
        <begin position="1"/>
        <end position="16"/>
    </location>
</feature>
<evidence type="ECO:0000313" key="2">
    <source>
        <dbReference type="EMBL" id="PTQ71889.1"/>
    </source>
</evidence>
<dbReference type="OrthoDB" id="9951448at2"/>